<dbReference type="Proteomes" id="UP000694941">
    <property type="component" value="Unplaced"/>
</dbReference>
<gene>
    <name evidence="3" type="primary">LOC106473911</name>
</gene>
<keyword evidence="2" id="KW-1185">Reference proteome</keyword>
<evidence type="ECO:0000313" key="3">
    <source>
        <dbReference type="RefSeq" id="XP_013790055.1"/>
    </source>
</evidence>
<dbReference type="RefSeq" id="XP_013790055.1">
    <property type="nucleotide sequence ID" value="XM_013934601.2"/>
</dbReference>
<name>A0ABM1BWJ8_LIMPO</name>
<evidence type="ECO:0000256" key="1">
    <source>
        <dbReference type="SAM" id="MobiDB-lite"/>
    </source>
</evidence>
<feature type="region of interest" description="Disordered" evidence="1">
    <location>
        <begin position="40"/>
        <end position="59"/>
    </location>
</feature>
<evidence type="ECO:0000313" key="2">
    <source>
        <dbReference type="Proteomes" id="UP000694941"/>
    </source>
</evidence>
<proteinExistence type="predicted"/>
<sequence length="189" mass="21192">MVVSIEIIVASINSSCLLVYTVCTDLSLDISQITASTGKRKHTDGYLSEPSKKSLSWPETQDMISPQEVDVKRLSLDLKEALKAEKEESLCFMSKMEDLIKDEVLDASNNSSHSWSRQAAFSRKRSASSSPRFVSLLSSDVSWDNSATRCKMSDEDDMEVVLDCLRSSLNSQKGINQHLEQQLKLLMDY</sequence>
<accession>A0ABM1BWJ8</accession>
<organism evidence="2 3">
    <name type="scientific">Limulus polyphemus</name>
    <name type="common">Atlantic horseshoe crab</name>
    <dbReference type="NCBI Taxonomy" id="6850"/>
    <lineage>
        <taxon>Eukaryota</taxon>
        <taxon>Metazoa</taxon>
        <taxon>Ecdysozoa</taxon>
        <taxon>Arthropoda</taxon>
        <taxon>Chelicerata</taxon>
        <taxon>Merostomata</taxon>
        <taxon>Xiphosura</taxon>
        <taxon>Limulidae</taxon>
        <taxon>Limulus</taxon>
    </lineage>
</organism>
<protein>
    <submittedName>
        <fullName evidence="3">Uncharacterized protein LOC106473911</fullName>
    </submittedName>
</protein>
<dbReference type="GeneID" id="106473911"/>
<reference evidence="3" key="1">
    <citation type="submission" date="2025-08" db="UniProtKB">
        <authorList>
            <consortium name="RefSeq"/>
        </authorList>
    </citation>
    <scope>IDENTIFICATION</scope>
    <source>
        <tissue evidence="3">Muscle</tissue>
    </source>
</reference>